<feature type="signal peptide" evidence="1">
    <location>
        <begin position="1"/>
        <end position="21"/>
    </location>
</feature>
<dbReference type="Proteomes" id="UP000236728">
    <property type="component" value="Unassembled WGS sequence"/>
</dbReference>
<organism evidence="2 3">
    <name type="scientific">Bryocella elongata</name>
    <dbReference type="NCBI Taxonomy" id="863522"/>
    <lineage>
        <taxon>Bacteria</taxon>
        <taxon>Pseudomonadati</taxon>
        <taxon>Acidobacteriota</taxon>
        <taxon>Terriglobia</taxon>
        <taxon>Terriglobales</taxon>
        <taxon>Acidobacteriaceae</taxon>
        <taxon>Bryocella</taxon>
    </lineage>
</organism>
<evidence type="ECO:0000313" key="2">
    <source>
        <dbReference type="EMBL" id="SEG31368.1"/>
    </source>
</evidence>
<sequence length="155" mass="16532">MWRLCLLVLLLPLCAQAHAQAACPWMTNGTAAKALGGDVTVIVRVSGGAGTCDFLRDAGKGSEGRTPEESDRLMIQVSPLPPKECVTGEPVVGIGEDSLYCTSTFDGMQREIIRGRVRETYFVVILSSDTKGATSRTTARANLEQAAEQIAGNLF</sequence>
<evidence type="ECO:0008006" key="4">
    <source>
        <dbReference type="Google" id="ProtNLM"/>
    </source>
</evidence>
<evidence type="ECO:0000313" key="3">
    <source>
        <dbReference type="Proteomes" id="UP000236728"/>
    </source>
</evidence>
<reference evidence="2 3" key="1">
    <citation type="submission" date="2016-10" db="EMBL/GenBank/DDBJ databases">
        <authorList>
            <person name="de Groot N.N."/>
        </authorList>
    </citation>
    <scope>NUCLEOTIDE SEQUENCE [LARGE SCALE GENOMIC DNA]</scope>
    <source>
        <strain evidence="2 3">DSM 22489</strain>
    </source>
</reference>
<evidence type="ECO:0000256" key="1">
    <source>
        <dbReference type="SAM" id="SignalP"/>
    </source>
</evidence>
<keyword evidence="1" id="KW-0732">Signal</keyword>
<proteinExistence type="predicted"/>
<feature type="chain" id="PRO_5009291263" description="DUF4136 domain-containing protein" evidence="1">
    <location>
        <begin position="22"/>
        <end position="155"/>
    </location>
</feature>
<keyword evidence="3" id="KW-1185">Reference proteome</keyword>
<protein>
    <recommendedName>
        <fullName evidence="4">DUF4136 domain-containing protein</fullName>
    </recommendedName>
</protein>
<gene>
    <name evidence="2" type="ORF">SAMN05421819_2458</name>
</gene>
<accession>A0A1H5Z4V8</accession>
<name>A0A1H5Z4V8_9BACT</name>
<dbReference type="AlphaFoldDB" id="A0A1H5Z4V8"/>
<dbReference type="EMBL" id="FNVA01000004">
    <property type="protein sequence ID" value="SEG31368.1"/>
    <property type="molecule type" value="Genomic_DNA"/>
</dbReference>